<proteinExistence type="predicted"/>
<reference evidence="2" key="2">
    <citation type="submission" date="2020-01" db="EMBL/GenBank/DDBJ databases">
        <authorList>
            <person name="Korhonen P.K.K."/>
            <person name="Guangxu M.G."/>
            <person name="Wang T.W."/>
            <person name="Stroehlein A.J.S."/>
            <person name="Young N.D."/>
            <person name="Ang C.-S.A."/>
            <person name="Fernando D.W.F."/>
            <person name="Lu H.L."/>
            <person name="Taylor S.T."/>
            <person name="Ehtesham M.E.M."/>
            <person name="Najaraj S.H.N."/>
            <person name="Harsha G.H.G."/>
            <person name="Madugundu A.M."/>
            <person name="Renuse S.R."/>
            <person name="Holt D.H."/>
            <person name="Pandey A.P."/>
            <person name="Papenfuss A.P."/>
            <person name="Gasser R.B.G."/>
            <person name="Fischer K.F."/>
        </authorList>
    </citation>
    <scope>NUCLEOTIDE SEQUENCE</scope>
    <source>
        <strain evidence="2">SSS_KF_BRIS2020</strain>
    </source>
</reference>
<evidence type="ECO:0000313" key="4">
    <source>
        <dbReference type="Proteomes" id="UP000070412"/>
    </source>
</evidence>
<keyword evidence="4" id="KW-1185">Reference proteome</keyword>
<protein>
    <recommendedName>
        <fullName evidence="1">N-acetyltransferase domain-containing protein</fullName>
    </recommendedName>
</protein>
<dbReference type="Gene3D" id="3.40.630.90">
    <property type="match status" value="1"/>
</dbReference>
<gene>
    <name evidence="2" type="ORF">SSS_2205</name>
</gene>
<dbReference type="OrthoDB" id="6488802at2759"/>
<sequence length="333" mass="38067">MDECETICLPNNTVIIIRRLLANDNIEEVLECFNDDLDSFDCPSTTSAFFHNDSLSFWIAIVKSSSKIVGVCGCPFGPNQTHFLGLYGVANGFRSFGIGTRLFQQCVSTIGDRNAGLYAVPKMLEKYLHQTDFKLKEGKAMISFRGVLNETILDDCDSEIDSSIKIIKFDRSTNQDDDLETKLIDFDSKVHQESRSRLLRFILTDSSYSTMVAVDKNNTDRIQGYGCLRQHSLSKRFYLGPLYIDKNGNDDNRKRFRSIVARMLVKELLRNDLDRIRSNGLIWNCIDANPDSLRLPNSFGLIECERCERLFTKHFIQANFEMIYAVFSPDFSL</sequence>
<dbReference type="Pfam" id="PF00583">
    <property type="entry name" value="Acetyltransf_1"/>
    <property type="match status" value="1"/>
</dbReference>
<dbReference type="OMA" id="KRFYLGP"/>
<dbReference type="PANTHER" id="PTHR47237:SF1">
    <property type="entry name" value="SLL0310 PROTEIN"/>
    <property type="match status" value="1"/>
</dbReference>
<dbReference type="EnsemblMetazoa" id="SSS_2205s_mrna">
    <property type="protein sequence ID" value="KAF7494177.1"/>
    <property type="gene ID" value="SSS_2205"/>
</dbReference>
<dbReference type="InterPro" id="IPR016181">
    <property type="entry name" value="Acyl_CoA_acyltransferase"/>
</dbReference>
<dbReference type="PROSITE" id="PS51186">
    <property type="entry name" value="GNAT"/>
    <property type="match status" value="1"/>
</dbReference>
<name>A0A834RCG2_SARSC</name>
<dbReference type="SUPFAM" id="SSF55729">
    <property type="entry name" value="Acyl-CoA N-acyltransferases (Nat)"/>
    <property type="match status" value="2"/>
</dbReference>
<dbReference type="AlphaFoldDB" id="A0A834RCG2"/>
<reference evidence="4" key="1">
    <citation type="journal article" date="2020" name="PLoS Negl. Trop. Dis.">
        <title>High-quality nuclear genome for Sarcoptes scabiei-A critical resource for a neglected parasite.</title>
        <authorList>
            <person name="Korhonen P.K."/>
            <person name="Gasser R.B."/>
            <person name="Ma G."/>
            <person name="Wang T."/>
            <person name="Stroehlein A.J."/>
            <person name="Young N.D."/>
            <person name="Ang C.S."/>
            <person name="Fernando D.D."/>
            <person name="Lu H.C."/>
            <person name="Taylor S."/>
            <person name="Reynolds S.L."/>
            <person name="Mofiz E."/>
            <person name="Najaraj S.H."/>
            <person name="Gowda H."/>
            <person name="Madugundu A."/>
            <person name="Renuse S."/>
            <person name="Holt D."/>
            <person name="Pandey A."/>
            <person name="Papenfuss A.T."/>
            <person name="Fischer K."/>
        </authorList>
    </citation>
    <scope>NUCLEOTIDE SEQUENCE [LARGE SCALE GENOMIC DNA]</scope>
</reference>
<feature type="domain" description="N-acetyltransferase" evidence="1">
    <location>
        <begin position="15"/>
        <end position="171"/>
    </location>
</feature>
<accession>A0A834RCG2</accession>
<dbReference type="PANTHER" id="PTHR47237">
    <property type="entry name" value="SLL0310 PROTEIN"/>
    <property type="match status" value="1"/>
</dbReference>
<organism evidence="2">
    <name type="scientific">Sarcoptes scabiei</name>
    <name type="common">Itch mite</name>
    <name type="synonym">Acarus scabiei</name>
    <dbReference type="NCBI Taxonomy" id="52283"/>
    <lineage>
        <taxon>Eukaryota</taxon>
        <taxon>Metazoa</taxon>
        <taxon>Ecdysozoa</taxon>
        <taxon>Arthropoda</taxon>
        <taxon>Chelicerata</taxon>
        <taxon>Arachnida</taxon>
        <taxon>Acari</taxon>
        <taxon>Acariformes</taxon>
        <taxon>Sarcoptiformes</taxon>
        <taxon>Astigmata</taxon>
        <taxon>Psoroptidia</taxon>
        <taxon>Sarcoptoidea</taxon>
        <taxon>Sarcoptidae</taxon>
        <taxon>Sarcoptinae</taxon>
        <taxon>Sarcoptes</taxon>
    </lineage>
</organism>
<dbReference type="Gene3D" id="3.40.630.30">
    <property type="match status" value="1"/>
</dbReference>
<dbReference type="InterPro" id="IPR052729">
    <property type="entry name" value="Acyl/Acetyltrans_Enzymes"/>
</dbReference>
<dbReference type="GO" id="GO:0016747">
    <property type="term" value="F:acyltransferase activity, transferring groups other than amino-acyl groups"/>
    <property type="evidence" value="ECO:0007669"/>
    <property type="project" value="InterPro"/>
</dbReference>
<evidence type="ECO:0000313" key="2">
    <source>
        <dbReference type="EMBL" id="KAF7494177.1"/>
    </source>
</evidence>
<dbReference type="InterPro" id="IPR000182">
    <property type="entry name" value="GNAT_dom"/>
</dbReference>
<dbReference type="Proteomes" id="UP000070412">
    <property type="component" value="Unassembled WGS sequence"/>
</dbReference>
<evidence type="ECO:0000313" key="3">
    <source>
        <dbReference type="EnsemblMetazoa" id="KAF7494177.1"/>
    </source>
</evidence>
<reference evidence="3" key="3">
    <citation type="submission" date="2022-06" db="UniProtKB">
        <authorList>
            <consortium name="EnsemblMetazoa"/>
        </authorList>
    </citation>
    <scope>IDENTIFICATION</scope>
</reference>
<dbReference type="EMBL" id="WVUK01000054">
    <property type="protein sequence ID" value="KAF7494177.1"/>
    <property type="molecule type" value="Genomic_DNA"/>
</dbReference>
<evidence type="ECO:0000259" key="1">
    <source>
        <dbReference type="PROSITE" id="PS51186"/>
    </source>
</evidence>